<dbReference type="InterPro" id="IPR011009">
    <property type="entry name" value="Kinase-like_dom_sf"/>
</dbReference>
<keyword evidence="5" id="KW-0067">ATP-binding</keyword>
<sequence length="535" mass="59426">MSEYADSGTLWDLFLEGIPPYRAEMPGSYGKAFQGLLTNFRSSPISTMQIVIRAYLKYGSVHQDLKPSNLFMFKSKQNDNKYAYKIKIGDFGASYAQSTLQGPYGPDRGGSREYSPPELFFNDTVDYKASAADDIWAFGCIIVETAVWIALGQDGRQAFRIARKKETQSLANHEQLGRSDCFHDGMAALNCARGIPKFITDRCRYSDTITPRMVNLALDHALIDACKRARAGQLLHRINDILRDIQASPVSPMSTHPISPVSPPQPPHSVTFEAEPLAIGRELTWASQPQSDSSWNHASDSIPIRDVTGPSSPSVMTSSLPYVSIQELEKWVKEKKNKNINDLPGWNAAQSLLAKREIRHSEEVKNSVAAFSYLFKTLDPNGIDVVMASAPHIKVTKKTSTDIKNFVGTEFAAGKLADCFIEMALDATLDPIKEIWSHNRRNSTILDNFRSPYASSMKSVSVFVFTNGVWDHGKDETSGASTAIQSLIAVMKEHRIDRTNASIQFVRFGESEVGIRRLEILDDELLDADGNEFGP</sequence>
<evidence type="ECO:0000256" key="2">
    <source>
        <dbReference type="ARBA" id="ARBA00022679"/>
    </source>
</evidence>
<feature type="domain" description="Protein kinase" evidence="7">
    <location>
        <begin position="1"/>
        <end position="242"/>
    </location>
</feature>
<gene>
    <name evidence="8" type="ORF">SUNI508_08086</name>
</gene>
<dbReference type="Pfam" id="PF00069">
    <property type="entry name" value="Pkinase"/>
    <property type="match status" value="1"/>
</dbReference>
<keyword evidence="4" id="KW-0418">Kinase</keyword>
<keyword evidence="2" id="KW-0808">Transferase</keyword>
<dbReference type="PANTHER" id="PTHR43671">
    <property type="entry name" value="SERINE/THREONINE-PROTEIN KINASE NEK"/>
    <property type="match status" value="1"/>
</dbReference>
<evidence type="ECO:0000313" key="9">
    <source>
        <dbReference type="Proteomes" id="UP001408356"/>
    </source>
</evidence>
<dbReference type="SUPFAM" id="SSF56112">
    <property type="entry name" value="Protein kinase-like (PK-like)"/>
    <property type="match status" value="1"/>
</dbReference>
<organism evidence="8 9">
    <name type="scientific">Seiridium unicorne</name>
    <dbReference type="NCBI Taxonomy" id="138068"/>
    <lineage>
        <taxon>Eukaryota</taxon>
        <taxon>Fungi</taxon>
        <taxon>Dikarya</taxon>
        <taxon>Ascomycota</taxon>
        <taxon>Pezizomycotina</taxon>
        <taxon>Sordariomycetes</taxon>
        <taxon>Xylariomycetidae</taxon>
        <taxon>Amphisphaeriales</taxon>
        <taxon>Sporocadaceae</taxon>
        <taxon>Seiridium</taxon>
    </lineage>
</organism>
<dbReference type="Proteomes" id="UP001408356">
    <property type="component" value="Unassembled WGS sequence"/>
</dbReference>
<feature type="compositionally biased region" description="Polar residues" evidence="6">
    <location>
        <begin position="289"/>
        <end position="299"/>
    </location>
</feature>
<dbReference type="EC" id="2.7.11.1" evidence="1"/>
<protein>
    <recommendedName>
        <fullName evidence="1">non-specific serine/threonine protein kinase</fullName>
        <ecNumber evidence="1">2.7.11.1</ecNumber>
    </recommendedName>
</protein>
<evidence type="ECO:0000256" key="1">
    <source>
        <dbReference type="ARBA" id="ARBA00012513"/>
    </source>
</evidence>
<evidence type="ECO:0000256" key="6">
    <source>
        <dbReference type="SAM" id="MobiDB-lite"/>
    </source>
</evidence>
<evidence type="ECO:0000259" key="7">
    <source>
        <dbReference type="PROSITE" id="PS50011"/>
    </source>
</evidence>
<evidence type="ECO:0000256" key="4">
    <source>
        <dbReference type="ARBA" id="ARBA00022777"/>
    </source>
</evidence>
<comment type="caution">
    <text evidence="8">The sequence shown here is derived from an EMBL/GenBank/DDBJ whole genome shotgun (WGS) entry which is preliminary data.</text>
</comment>
<feature type="region of interest" description="Disordered" evidence="6">
    <location>
        <begin position="289"/>
        <end position="312"/>
    </location>
</feature>
<accession>A0ABR2UUX7</accession>
<keyword evidence="3" id="KW-0547">Nucleotide-binding</keyword>
<name>A0ABR2UUX7_9PEZI</name>
<proteinExistence type="predicted"/>
<evidence type="ECO:0000256" key="3">
    <source>
        <dbReference type="ARBA" id="ARBA00022741"/>
    </source>
</evidence>
<dbReference type="InterPro" id="IPR050660">
    <property type="entry name" value="NEK_Ser/Thr_kinase"/>
</dbReference>
<reference evidence="8 9" key="1">
    <citation type="journal article" date="2024" name="J. Plant Pathol.">
        <title>Sequence and assembly of the genome of Seiridium unicorne, isolate CBS 538.82, causal agent of cypress canker disease.</title>
        <authorList>
            <person name="Scali E."/>
            <person name="Rocca G.D."/>
            <person name="Danti R."/>
            <person name="Garbelotto M."/>
            <person name="Barberini S."/>
            <person name="Baroncelli R."/>
            <person name="Emiliani G."/>
        </authorList>
    </citation>
    <scope>NUCLEOTIDE SEQUENCE [LARGE SCALE GENOMIC DNA]</scope>
    <source>
        <strain evidence="8 9">BM-138-508</strain>
    </source>
</reference>
<evidence type="ECO:0000313" key="8">
    <source>
        <dbReference type="EMBL" id="KAK9418359.1"/>
    </source>
</evidence>
<keyword evidence="9" id="KW-1185">Reference proteome</keyword>
<dbReference type="InterPro" id="IPR000719">
    <property type="entry name" value="Prot_kinase_dom"/>
</dbReference>
<dbReference type="SMART" id="SM00220">
    <property type="entry name" value="S_TKc"/>
    <property type="match status" value="1"/>
</dbReference>
<dbReference type="PROSITE" id="PS50011">
    <property type="entry name" value="PROTEIN_KINASE_DOM"/>
    <property type="match status" value="1"/>
</dbReference>
<dbReference type="PANTHER" id="PTHR43671:SF13">
    <property type="entry name" value="SERINE_THREONINE-PROTEIN KINASE NEK2"/>
    <property type="match status" value="1"/>
</dbReference>
<evidence type="ECO:0000256" key="5">
    <source>
        <dbReference type="ARBA" id="ARBA00022840"/>
    </source>
</evidence>
<dbReference type="EMBL" id="JARVKF010000385">
    <property type="protein sequence ID" value="KAK9418359.1"/>
    <property type="molecule type" value="Genomic_DNA"/>
</dbReference>
<dbReference type="Gene3D" id="1.10.510.10">
    <property type="entry name" value="Transferase(Phosphotransferase) domain 1"/>
    <property type="match status" value="1"/>
</dbReference>